<dbReference type="GO" id="GO:0042626">
    <property type="term" value="F:ATPase-coupled transmembrane transporter activity"/>
    <property type="evidence" value="ECO:0007669"/>
    <property type="project" value="TreeGrafter"/>
</dbReference>
<dbReference type="PROSITE" id="PS00211">
    <property type="entry name" value="ABC_TRANSPORTER_1"/>
    <property type="match status" value="1"/>
</dbReference>
<keyword evidence="2" id="KW-0813">Transport</keyword>
<dbReference type="InterPro" id="IPR003593">
    <property type="entry name" value="AAA+_ATPase"/>
</dbReference>
<evidence type="ECO:0000256" key="6">
    <source>
        <dbReference type="ARBA" id="ARBA00022989"/>
    </source>
</evidence>
<evidence type="ECO:0000256" key="5">
    <source>
        <dbReference type="ARBA" id="ARBA00022840"/>
    </source>
</evidence>
<dbReference type="InterPro" id="IPR017871">
    <property type="entry name" value="ABC_transporter-like_CS"/>
</dbReference>
<dbReference type="Gene3D" id="1.20.1560.10">
    <property type="entry name" value="ABC transporter type 1, transmembrane domain"/>
    <property type="match status" value="1"/>
</dbReference>
<evidence type="ECO:0000259" key="8">
    <source>
        <dbReference type="PROSITE" id="PS50893"/>
    </source>
</evidence>
<comment type="caution">
    <text evidence="9">The sequence shown here is derived from an EMBL/GenBank/DDBJ whole genome shotgun (WGS) entry which is preliminary data.</text>
</comment>
<dbReference type="GO" id="GO:0016020">
    <property type="term" value="C:membrane"/>
    <property type="evidence" value="ECO:0007669"/>
    <property type="project" value="UniProtKB-SubCell"/>
</dbReference>
<dbReference type="PANTHER" id="PTHR24223">
    <property type="entry name" value="ATP-BINDING CASSETTE SUB-FAMILY C"/>
    <property type="match status" value="1"/>
</dbReference>
<dbReference type="PANTHER" id="PTHR24223:SF399">
    <property type="entry name" value="ABC TRANSPORTER ATNG"/>
    <property type="match status" value="1"/>
</dbReference>
<sequence>MIVAGLAVVLVGLAVALRARMSPGLLGIALVNMMSLSHSLTNLVQHWTILETSLGAIARIKNFSERTPAERPPAEPKTQPSDEWPSIGTLMFRQVSASYSESLPPVIKDISFSIKGGQKLAIVGRTGSGKSSSTLAILRMIDVNSGEISLDGINLATVEASVVRRRLNCLTQDAFLFPGTLRSNMDPTEEATDEAIVSALKKVDLWTLLESKAGDKTSGTSNILSSMMDTDSLSHGQRQLFCLARAMLKPGKVLILDEPTSSVDTQMDIKMQGIIRAEFKDHTIVMIAHRLSSILDFDHVAVMDAGCLVEFGNPESLRRTPMSHFSKMLDRLAA</sequence>
<evidence type="ECO:0000313" key="9">
    <source>
        <dbReference type="EMBL" id="KAI1879527.1"/>
    </source>
</evidence>
<dbReference type="SMART" id="SM00382">
    <property type="entry name" value="AAA"/>
    <property type="match status" value="1"/>
</dbReference>
<comment type="subcellular location">
    <subcellularLocation>
        <location evidence="1">Membrane</location>
        <topology evidence="1">Multi-pass membrane protein</topology>
    </subcellularLocation>
</comment>
<evidence type="ECO:0000256" key="1">
    <source>
        <dbReference type="ARBA" id="ARBA00004141"/>
    </source>
</evidence>
<dbReference type="GO" id="GO:0016887">
    <property type="term" value="F:ATP hydrolysis activity"/>
    <property type="evidence" value="ECO:0007669"/>
    <property type="project" value="InterPro"/>
</dbReference>
<dbReference type="InterPro" id="IPR036640">
    <property type="entry name" value="ABC1_TM_sf"/>
</dbReference>
<evidence type="ECO:0000256" key="2">
    <source>
        <dbReference type="ARBA" id="ARBA00022448"/>
    </source>
</evidence>
<dbReference type="CDD" id="cd03244">
    <property type="entry name" value="ABCC_MRP_domain2"/>
    <property type="match status" value="1"/>
</dbReference>
<dbReference type="Gene3D" id="3.40.50.300">
    <property type="entry name" value="P-loop containing nucleotide triphosphate hydrolases"/>
    <property type="match status" value="1"/>
</dbReference>
<protein>
    <recommendedName>
        <fullName evidence="8">ABC transporter domain-containing protein</fullName>
    </recommendedName>
</protein>
<dbReference type="SUPFAM" id="SSF52540">
    <property type="entry name" value="P-loop containing nucleoside triphosphate hydrolases"/>
    <property type="match status" value="1"/>
</dbReference>
<dbReference type="GO" id="GO:0005524">
    <property type="term" value="F:ATP binding"/>
    <property type="evidence" value="ECO:0007669"/>
    <property type="project" value="UniProtKB-KW"/>
</dbReference>
<keyword evidence="7" id="KW-0472">Membrane</keyword>
<dbReference type="SUPFAM" id="SSF90123">
    <property type="entry name" value="ABC transporter transmembrane region"/>
    <property type="match status" value="1"/>
</dbReference>
<dbReference type="InterPro" id="IPR003439">
    <property type="entry name" value="ABC_transporter-like_ATP-bd"/>
</dbReference>
<dbReference type="FunFam" id="3.40.50.300:FF:000838">
    <property type="entry name" value="ABC multidrug transporter (Eurofung)"/>
    <property type="match status" value="1"/>
</dbReference>
<name>A0A9P9WUZ7_9PEZI</name>
<dbReference type="PROSITE" id="PS50893">
    <property type="entry name" value="ABC_TRANSPORTER_2"/>
    <property type="match status" value="1"/>
</dbReference>
<evidence type="ECO:0000256" key="4">
    <source>
        <dbReference type="ARBA" id="ARBA00022741"/>
    </source>
</evidence>
<feature type="domain" description="ABC transporter" evidence="8">
    <location>
        <begin position="90"/>
        <end position="330"/>
    </location>
</feature>
<evidence type="ECO:0000256" key="3">
    <source>
        <dbReference type="ARBA" id="ARBA00022692"/>
    </source>
</evidence>
<organism evidence="9 10">
    <name type="scientific">Neoarthrinium moseri</name>
    <dbReference type="NCBI Taxonomy" id="1658444"/>
    <lineage>
        <taxon>Eukaryota</taxon>
        <taxon>Fungi</taxon>
        <taxon>Dikarya</taxon>
        <taxon>Ascomycota</taxon>
        <taxon>Pezizomycotina</taxon>
        <taxon>Sordariomycetes</taxon>
        <taxon>Xylariomycetidae</taxon>
        <taxon>Amphisphaeriales</taxon>
        <taxon>Apiosporaceae</taxon>
        <taxon>Neoarthrinium</taxon>
    </lineage>
</organism>
<reference evidence="9" key="1">
    <citation type="submission" date="2021-03" db="EMBL/GenBank/DDBJ databases">
        <title>Revisited historic fungal species revealed as producer of novel bioactive compounds through whole genome sequencing and comparative genomics.</title>
        <authorList>
            <person name="Vignolle G.A."/>
            <person name="Hochenegger N."/>
            <person name="Mach R.L."/>
            <person name="Mach-Aigner A.R."/>
            <person name="Javad Rahimi M."/>
            <person name="Salim K.A."/>
            <person name="Chan C.M."/>
            <person name="Lim L.B.L."/>
            <person name="Cai F."/>
            <person name="Druzhinina I.S."/>
            <person name="U'Ren J.M."/>
            <person name="Derntl C."/>
        </authorList>
    </citation>
    <scope>NUCLEOTIDE SEQUENCE</scope>
    <source>
        <strain evidence="9">TUCIM 5799</strain>
    </source>
</reference>
<dbReference type="Pfam" id="PF00005">
    <property type="entry name" value="ABC_tran"/>
    <property type="match status" value="1"/>
</dbReference>
<keyword evidence="10" id="KW-1185">Reference proteome</keyword>
<dbReference type="InterPro" id="IPR050173">
    <property type="entry name" value="ABC_transporter_C-like"/>
</dbReference>
<keyword evidence="3" id="KW-0812">Transmembrane</keyword>
<dbReference type="AlphaFoldDB" id="A0A9P9WUZ7"/>
<dbReference type="EMBL" id="JAFIMR010000004">
    <property type="protein sequence ID" value="KAI1879527.1"/>
    <property type="molecule type" value="Genomic_DNA"/>
</dbReference>
<evidence type="ECO:0000313" key="10">
    <source>
        <dbReference type="Proteomes" id="UP000829685"/>
    </source>
</evidence>
<keyword evidence="5" id="KW-0067">ATP-binding</keyword>
<dbReference type="InterPro" id="IPR027417">
    <property type="entry name" value="P-loop_NTPase"/>
</dbReference>
<accession>A0A9P9WUZ7</accession>
<dbReference type="Proteomes" id="UP000829685">
    <property type="component" value="Unassembled WGS sequence"/>
</dbReference>
<proteinExistence type="predicted"/>
<keyword evidence="4" id="KW-0547">Nucleotide-binding</keyword>
<gene>
    <name evidence="9" type="ORF">JX265_002481</name>
</gene>
<evidence type="ECO:0000256" key="7">
    <source>
        <dbReference type="ARBA" id="ARBA00023136"/>
    </source>
</evidence>
<keyword evidence="6" id="KW-1133">Transmembrane helix</keyword>